<proteinExistence type="predicted"/>
<organism evidence="3">
    <name type="scientific">Cuerna arida</name>
    <dbReference type="NCBI Taxonomy" id="1464854"/>
    <lineage>
        <taxon>Eukaryota</taxon>
        <taxon>Metazoa</taxon>
        <taxon>Ecdysozoa</taxon>
        <taxon>Arthropoda</taxon>
        <taxon>Hexapoda</taxon>
        <taxon>Insecta</taxon>
        <taxon>Pterygota</taxon>
        <taxon>Neoptera</taxon>
        <taxon>Paraneoptera</taxon>
        <taxon>Hemiptera</taxon>
        <taxon>Auchenorrhyncha</taxon>
        <taxon>Membracoidea</taxon>
        <taxon>Cicadellidae</taxon>
        <taxon>Cicadellinae</taxon>
        <taxon>Proconiini</taxon>
        <taxon>Cuerna</taxon>
    </lineage>
</organism>
<evidence type="ECO:0000256" key="1">
    <source>
        <dbReference type="SAM" id="SignalP"/>
    </source>
</evidence>
<reference evidence="3" key="1">
    <citation type="submission" date="2015-11" db="EMBL/GenBank/DDBJ databases">
        <title>De novo transcriptome assembly of four potential Pierce s Disease insect vectors from Arizona vineyards.</title>
        <authorList>
            <person name="Tassone E.E."/>
        </authorList>
    </citation>
    <scope>NUCLEOTIDE SEQUENCE</scope>
</reference>
<keyword evidence="1" id="KW-0732">Signal</keyword>
<evidence type="ECO:0000313" key="3">
    <source>
        <dbReference type="EMBL" id="JAS62438.1"/>
    </source>
</evidence>
<evidence type="ECO:0000313" key="2">
    <source>
        <dbReference type="EMBL" id="JAS38988.1"/>
    </source>
</evidence>
<name>A0A1B6GJ21_9HEMI</name>
<feature type="signal peptide" evidence="1">
    <location>
        <begin position="1"/>
        <end position="20"/>
    </location>
</feature>
<dbReference type="EMBL" id="GECZ01007331">
    <property type="protein sequence ID" value="JAS62438.1"/>
    <property type="molecule type" value="Transcribed_RNA"/>
</dbReference>
<evidence type="ECO:0008006" key="4">
    <source>
        <dbReference type="Google" id="ProtNLM"/>
    </source>
</evidence>
<feature type="chain" id="PRO_5008583600" description="Prolyl 4-hydroxylase alpha-subunit N-terminal domain-containing protein" evidence="1">
    <location>
        <begin position="21"/>
        <end position="183"/>
    </location>
</feature>
<protein>
    <recommendedName>
        <fullName evidence="4">Prolyl 4-hydroxylase alpha-subunit N-terminal domain-containing protein</fullName>
    </recommendedName>
</protein>
<gene>
    <name evidence="3" type="ORF">g.12945</name>
    <name evidence="2" type="ORF">g.12946</name>
</gene>
<dbReference type="AlphaFoldDB" id="A0A1B6GJ21"/>
<accession>A0A1B6GJ21</accession>
<sequence length="183" mass="21390">MMGFVQNLFILLLLVKTSVLEEYERFTIKEEKQDPHPLVNLANSLNHRLTTLSSPHGILLVKDLRNYYNLLSDVYRLLTRKDGAEIVKGFKVYDELEKQGGPIHLNVTFDFFKLKRKYNWADSVEVQDVKEIIMLTKELWEDIQDRVVHLRSGQPEPEPVEESTIDWTPFLREVSSGSEVSHY</sequence>
<dbReference type="EMBL" id="GECZ01030781">
    <property type="protein sequence ID" value="JAS38988.1"/>
    <property type="molecule type" value="Transcribed_RNA"/>
</dbReference>